<feature type="signal peptide" evidence="2">
    <location>
        <begin position="1"/>
        <end position="25"/>
    </location>
</feature>
<comment type="caution">
    <text evidence="3">The sequence shown here is derived from an EMBL/GenBank/DDBJ whole genome shotgun (WGS) entry which is preliminary data.</text>
</comment>
<organism evidence="3 4">
    <name type="scientific">Prauserella alba</name>
    <dbReference type="NCBI Taxonomy" id="176898"/>
    <lineage>
        <taxon>Bacteria</taxon>
        <taxon>Bacillati</taxon>
        <taxon>Actinomycetota</taxon>
        <taxon>Actinomycetes</taxon>
        <taxon>Pseudonocardiales</taxon>
        <taxon>Pseudonocardiaceae</taxon>
        <taxon>Prauserella</taxon>
    </lineage>
</organism>
<evidence type="ECO:0000313" key="4">
    <source>
        <dbReference type="Proteomes" id="UP001500467"/>
    </source>
</evidence>
<sequence length="196" mass="19111">MPGRRTGIVAMLSGAGLLGASACGAIGGDAAAGAGGAAPNTPPSNTAPSETPPSDTAPSDGTAADSDPCAWLTPAERSTAGLTVPGERRTVGSVRACDYTEPGAGGVTVTFDTTSALADLRPDGPASPLRIAGREARRVADLAADDGTCTVLLAAGATASVHIDVSTADFRGTRESCDRAAAVAELIAPDLPGRAG</sequence>
<accession>A0ABP4GE82</accession>
<feature type="compositionally biased region" description="Low complexity" evidence="1">
    <location>
        <begin position="29"/>
        <end position="54"/>
    </location>
</feature>
<dbReference type="EMBL" id="BAAALM010000024">
    <property type="protein sequence ID" value="GAA1222349.1"/>
    <property type="molecule type" value="Genomic_DNA"/>
</dbReference>
<dbReference type="RefSeq" id="WP_253853702.1">
    <property type="nucleotide sequence ID" value="NZ_BAAALM010000024.1"/>
</dbReference>
<reference evidence="4" key="1">
    <citation type="journal article" date="2019" name="Int. J. Syst. Evol. Microbiol.">
        <title>The Global Catalogue of Microorganisms (GCM) 10K type strain sequencing project: providing services to taxonomists for standard genome sequencing and annotation.</title>
        <authorList>
            <consortium name="The Broad Institute Genomics Platform"/>
            <consortium name="The Broad Institute Genome Sequencing Center for Infectious Disease"/>
            <person name="Wu L."/>
            <person name="Ma J."/>
        </authorList>
    </citation>
    <scope>NUCLEOTIDE SEQUENCE [LARGE SCALE GENOMIC DNA]</scope>
    <source>
        <strain evidence="4">JCM 13022</strain>
    </source>
</reference>
<protein>
    <submittedName>
        <fullName evidence="3">DUF3558 domain-containing protein</fullName>
    </submittedName>
</protein>
<dbReference type="Pfam" id="PF12079">
    <property type="entry name" value="DUF3558"/>
    <property type="match status" value="1"/>
</dbReference>
<keyword evidence="4" id="KW-1185">Reference proteome</keyword>
<gene>
    <name evidence="3" type="ORF">GCM10009675_51580</name>
</gene>
<name>A0ABP4GE82_9PSEU</name>
<dbReference type="Proteomes" id="UP001500467">
    <property type="component" value="Unassembled WGS sequence"/>
</dbReference>
<evidence type="ECO:0000313" key="3">
    <source>
        <dbReference type="EMBL" id="GAA1222349.1"/>
    </source>
</evidence>
<keyword evidence="2" id="KW-0732">Signal</keyword>
<evidence type="ECO:0000256" key="1">
    <source>
        <dbReference type="SAM" id="MobiDB-lite"/>
    </source>
</evidence>
<evidence type="ECO:0000256" key="2">
    <source>
        <dbReference type="SAM" id="SignalP"/>
    </source>
</evidence>
<dbReference type="InterPro" id="IPR024520">
    <property type="entry name" value="DUF3558"/>
</dbReference>
<feature type="region of interest" description="Disordered" evidence="1">
    <location>
        <begin position="29"/>
        <end position="68"/>
    </location>
</feature>
<feature type="chain" id="PRO_5047161141" evidence="2">
    <location>
        <begin position="26"/>
        <end position="196"/>
    </location>
</feature>
<proteinExistence type="predicted"/>
<dbReference type="PROSITE" id="PS51257">
    <property type="entry name" value="PROKAR_LIPOPROTEIN"/>
    <property type="match status" value="1"/>
</dbReference>